<evidence type="ECO:0000313" key="5">
    <source>
        <dbReference type="EMBL" id="UXI70578.1"/>
    </source>
</evidence>
<organism evidence="5 6">
    <name type="scientific">Tahibacter amnicola</name>
    <dbReference type="NCBI Taxonomy" id="2976241"/>
    <lineage>
        <taxon>Bacteria</taxon>
        <taxon>Pseudomonadati</taxon>
        <taxon>Pseudomonadota</taxon>
        <taxon>Gammaproteobacteria</taxon>
        <taxon>Lysobacterales</taxon>
        <taxon>Rhodanobacteraceae</taxon>
        <taxon>Tahibacter</taxon>
    </lineage>
</organism>
<name>A0ABY6BKN1_9GAMM</name>
<protein>
    <submittedName>
        <fullName evidence="5">Glycosyltransferase</fullName>
        <ecNumber evidence="5">2.4.-.-</ecNumber>
    </submittedName>
</protein>
<sequence>MGAGRCADHPGVRAPAAGSPAAGRARRGLLPRGPHPSSSRACRPLGGPGCPGQLYRVRPPGAGRSAPRRCHGDVGADGDSARRRYRDVFPVPRAAARQTLLGEGHEEDFIVLNANRNQPRKRIDTTVRAFARFAQGKPESVRLHLHMGLHDRGWDLRALVRRNGLEDRVIYTTDDTTMPFVSDESLRLIYSAADVGVNTATTEGWGLVAFEHAATGAAQILPGHSVFKELWTGAAHLVPERLTLDTPDGLFNEHYVSPADVADAFERLYTDAAYRDYLSTAARERATQLSYSWDSIARQWQALLEAVLSLPDRKSWGMRQ</sequence>
<dbReference type="EMBL" id="CP104694">
    <property type="protein sequence ID" value="UXI70578.1"/>
    <property type="molecule type" value="Genomic_DNA"/>
</dbReference>
<feature type="compositionally biased region" description="Low complexity" evidence="3">
    <location>
        <begin position="12"/>
        <end position="23"/>
    </location>
</feature>
<gene>
    <name evidence="5" type="ORF">N4264_13330</name>
</gene>
<feature type="compositionally biased region" description="Basic and acidic residues" evidence="3">
    <location>
        <begin position="1"/>
        <end position="11"/>
    </location>
</feature>
<dbReference type="RefSeq" id="WP_261697525.1">
    <property type="nucleotide sequence ID" value="NZ_CP104694.1"/>
</dbReference>
<evidence type="ECO:0000256" key="3">
    <source>
        <dbReference type="SAM" id="MobiDB-lite"/>
    </source>
</evidence>
<keyword evidence="6" id="KW-1185">Reference proteome</keyword>
<dbReference type="PANTHER" id="PTHR12526:SF510">
    <property type="entry name" value="D-INOSITOL 3-PHOSPHATE GLYCOSYLTRANSFERASE"/>
    <property type="match status" value="1"/>
</dbReference>
<dbReference type="PANTHER" id="PTHR12526">
    <property type="entry name" value="GLYCOSYLTRANSFERASE"/>
    <property type="match status" value="1"/>
</dbReference>
<dbReference type="Pfam" id="PF00534">
    <property type="entry name" value="Glycos_transf_1"/>
    <property type="match status" value="1"/>
</dbReference>
<accession>A0ABY6BKN1</accession>
<evidence type="ECO:0000313" key="6">
    <source>
        <dbReference type="Proteomes" id="UP001064632"/>
    </source>
</evidence>
<dbReference type="SUPFAM" id="SSF53756">
    <property type="entry name" value="UDP-Glycosyltransferase/glycogen phosphorylase"/>
    <property type="match status" value="1"/>
</dbReference>
<evidence type="ECO:0000256" key="1">
    <source>
        <dbReference type="ARBA" id="ARBA00022676"/>
    </source>
</evidence>
<keyword evidence="2 5" id="KW-0808">Transferase</keyword>
<evidence type="ECO:0000256" key="2">
    <source>
        <dbReference type="ARBA" id="ARBA00022679"/>
    </source>
</evidence>
<keyword evidence="1 5" id="KW-0328">Glycosyltransferase</keyword>
<dbReference type="Proteomes" id="UP001064632">
    <property type="component" value="Chromosome"/>
</dbReference>
<dbReference type="EC" id="2.4.-.-" evidence="5"/>
<dbReference type="InterPro" id="IPR001296">
    <property type="entry name" value="Glyco_trans_1"/>
</dbReference>
<feature type="compositionally biased region" description="Low complexity" evidence="3">
    <location>
        <begin position="56"/>
        <end position="65"/>
    </location>
</feature>
<reference evidence="5" key="1">
    <citation type="submission" date="2022-09" db="EMBL/GenBank/DDBJ databases">
        <title>Tahibacter sp. nov., isolated from a fresh water.</title>
        <authorList>
            <person name="Baek J.H."/>
            <person name="Lee J.K."/>
            <person name="Kim J.M."/>
            <person name="Jeon C.O."/>
        </authorList>
    </citation>
    <scope>NUCLEOTIDE SEQUENCE</scope>
    <source>
        <strain evidence="5">W38</strain>
    </source>
</reference>
<feature type="region of interest" description="Disordered" evidence="3">
    <location>
        <begin position="1"/>
        <end position="79"/>
    </location>
</feature>
<feature type="domain" description="Glycosyl transferase family 1" evidence="4">
    <location>
        <begin position="106"/>
        <end position="285"/>
    </location>
</feature>
<dbReference type="Gene3D" id="3.40.50.2000">
    <property type="entry name" value="Glycogen Phosphorylase B"/>
    <property type="match status" value="1"/>
</dbReference>
<dbReference type="GO" id="GO:0016757">
    <property type="term" value="F:glycosyltransferase activity"/>
    <property type="evidence" value="ECO:0007669"/>
    <property type="project" value="UniProtKB-KW"/>
</dbReference>
<feature type="compositionally biased region" description="Basic and acidic residues" evidence="3">
    <location>
        <begin position="70"/>
        <end position="79"/>
    </location>
</feature>
<proteinExistence type="predicted"/>
<evidence type="ECO:0000259" key="4">
    <source>
        <dbReference type="Pfam" id="PF00534"/>
    </source>
</evidence>